<dbReference type="Pfam" id="PF01943">
    <property type="entry name" value="Polysacc_synt"/>
    <property type="match status" value="1"/>
</dbReference>
<feature type="transmembrane region" description="Helical" evidence="6">
    <location>
        <begin position="48"/>
        <end position="69"/>
    </location>
</feature>
<dbReference type="PIRSF" id="PIRSF038958">
    <property type="entry name" value="PG_synth_SpoVB"/>
    <property type="match status" value="1"/>
</dbReference>
<sequence length="514" mass="57391">MKRQSLIKGAFVLMLAGLFNRVLGFGLRIILVRTIGDEGLGLFQRVFPIFITISIFTTMGLPVAISKFVSREASKDNYYTILQILKITFLIVFTISLFTTLGFAKYAKLIATKVLDDPRTYYILLAITPALFFTSLASILRGFFQGLRLMTPTAISQIIEQITRLLITLFLVLKLLTHSLKLQTMGAAIGVSFGEGIGLLTLIVIFLYYLPQLRSYSNPKKSKSNLKLAKELIKFGIPITLGKLITSLMYSVESINIPGNLEKLGYSLSAATSFYGQLSGMVQQLIYLPTVMTIALNSNLVPAISESIAQNNYSAIKQRANEAIRLTFYFGLLAVIILFLVPHKICDLIFSYPQAGDPLKTLATLAIFLYLSHIFGSILQGLGQPNIVVRNSIIGLAIELTLIHSIIYLPKQWGFFIISLSIGIRYLITATLNWFSINHQVRLNTSINNVFFKPLLAGSLVYLILPQSYKLIYHISQNNLISLTSSIFLSTCVYFTLLIMTNGITKEDWNRIKP</sequence>
<comment type="subcellular location">
    <subcellularLocation>
        <location evidence="1">Cell membrane</location>
        <topology evidence="1">Multi-pass membrane protein</topology>
    </subcellularLocation>
</comment>
<dbReference type="STRING" id="748449.Halha_1346"/>
<dbReference type="GO" id="GO:0005886">
    <property type="term" value="C:plasma membrane"/>
    <property type="evidence" value="ECO:0007669"/>
    <property type="project" value="UniProtKB-SubCell"/>
</dbReference>
<organism evidence="7 8">
    <name type="scientific">Halobacteroides halobius (strain ATCC 35273 / DSM 5150 / MD-1)</name>
    <dbReference type="NCBI Taxonomy" id="748449"/>
    <lineage>
        <taxon>Bacteria</taxon>
        <taxon>Bacillati</taxon>
        <taxon>Bacillota</taxon>
        <taxon>Clostridia</taxon>
        <taxon>Halanaerobiales</taxon>
        <taxon>Halobacteroidaceae</taxon>
        <taxon>Halobacteroides</taxon>
    </lineage>
</organism>
<dbReference type="EMBL" id="CP003359">
    <property type="protein sequence ID" value="AGB41291.1"/>
    <property type="molecule type" value="Genomic_DNA"/>
</dbReference>
<evidence type="ECO:0000256" key="1">
    <source>
        <dbReference type="ARBA" id="ARBA00004651"/>
    </source>
</evidence>
<proteinExistence type="predicted"/>
<evidence type="ECO:0000256" key="3">
    <source>
        <dbReference type="ARBA" id="ARBA00022692"/>
    </source>
</evidence>
<dbReference type="KEGG" id="hhl:Halha_1346"/>
<dbReference type="CDD" id="cd13124">
    <property type="entry name" value="MATE_SpoVB_like"/>
    <property type="match status" value="1"/>
</dbReference>
<keyword evidence="5 6" id="KW-0472">Membrane</keyword>
<feature type="transmembrane region" description="Helical" evidence="6">
    <location>
        <begin position="188"/>
        <end position="211"/>
    </location>
</feature>
<keyword evidence="2" id="KW-1003">Cell membrane</keyword>
<feature type="transmembrane region" description="Helical" evidence="6">
    <location>
        <begin position="447"/>
        <end position="465"/>
    </location>
</feature>
<feature type="transmembrane region" description="Helical" evidence="6">
    <location>
        <begin position="391"/>
        <end position="409"/>
    </location>
</feature>
<reference evidence="8" key="1">
    <citation type="submission" date="2012-02" db="EMBL/GenBank/DDBJ databases">
        <title>The complete genome of Halobacteroides halobius DSM 5150.</title>
        <authorList>
            <person name="Lucas S."/>
            <person name="Copeland A."/>
            <person name="Lapidus A."/>
            <person name="Glavina del Rio T."/>
            <person name="Dalin E."/>
            <person name="Tice H."/>
            <person name="Bruce D."/>
            <person name="Goodwin L."/>
            <person name="Pitluck S."/>
            <person name="Peters L."/>
            <person name="Mikhailova N."/>
            <person name="Gu W."/>
            <person name="Kyrpides N."/>
            <person name="Mavromatis K."/>
            <person name="Ivanova N."/>
            <person name="Brettin T."/>
            <person name="Detter J.C."/>
            <person name="Han C."/>
            <person name="Larimer F."/>
            <person name="Land M."/>
            <person name="Hauser L."/>
            <person name="Markowitz V."/>
            <person name="Cheng J.-F."/>
            <person name="Hugenholtz P."/>
            <person name="Woyke T."/>
            <person name="Wu D."/>
            <person name="Tindall B."/>
            <person name="Pomrenke H."/>
            <person name="Brambilla E."/>
            <person name="Klenk H.-P."/>
            <person name="Eisen J.A."/>
        </authorList>
    </citation>
    <scope>NUCLEOTIDE SEQUENCE [LARGE SCALE GENOMIC DNA]</scope>
    <source>
        <strain evidence="8">ATCC 35273 / DSM 5150 / MD-1</strain>
    </source>
</reference>
<evidence type="ECO:0000313" key="8">
    <source>
        <dbReference type="Proteomes" id="UP000010880"/>
    </source>
</evidence>
<dbReference type="InterPro" id="IPR024923">
    <property type="entry name" value="PG_synth_SpoVB"/>
</dbReference>
<feature type="transmembrane region" description="Helical" evidence="6">
    <location>
        <begin position="361"/>
        <end position="379"/>
    </location>
</feature>
<feature type="transmembrane region" description="Helical" evidence="6">
    <location>
        <begin position="121"/>
        <end position="144"/>
    </location>
</feature>
<name>L0K8H1_HALHC</name>
<dbReference type="PANTHER" id="PTHR30250:SF21">
    <property type="entry name" value="LIPID II FLIPPASE MURJ"/>
    <property type="match status" value="1"/>
</dbReference>
<keyword evidence="4 6" id="KW-1133">Transmembrane helix</keyword>
<feature type="transmembrane region" description="Helical" evidence="6">
    <location>
        <begin position="415"/>
        <end position="435"/>
    </location>
</feature>
<dbReference type="Proteomes" id="UP000010880">
    <property type="component" value="Chromosome"/>
</dbReference>
<feature type="transmembrane region" description="Helical" evidence="6">
    <location>
        <begin position="81"/>
        <end position="101"/>
    </location>
</feature>
<keyword evidence="8" id="KW-1185">Reference proteome</keyword>
<dbReference type="InterPro" id="IPR050833">
    <property type="entry name" value="Poly_Biosynth_Transport"/>
</dbReference>
<dbReference type="AlphaFoldDB" id="L0K8H1"/>
<evidence type="ECO:0000256" key="6">
    <source>
        <dbReference type="SAM" id="Phobius"/>
    </source>
</evidence>
<dbReference type="eggNOG" id="COG2244">
    <property type="taxonomic scope" value="Bacteria"/>
</dbReference>
<accession>L0K8H1</accession>
<evidence type="ECO:0000256" key="2">
    <source>
        <dbReference type="ARBA" id="ARBA00022475"/>
    </source>
</evidence>
<feature type="transmembrane region" description="Helical" evidence="6">
    <location>
        <begin position="485"/>
        <end position="504"/>
    </location>
</feature>
<dbReference type="PANTHER" id="PTHR30250">
    <property type="entry name" value="PST FAMILY PREDICTED COLANIC ACID TRANSPORTER"/>
    <property type="match status" value="1"/>
</dbReference>
<dbReference type="InterPro" id="IPR002797">
    <property type="entry name" value="Polysacc_synth"/>
</dbReference>
<gene>
    <name evidence="7" type="ordered locus">Halha_1346</name>
</gene>
<feature type="transmembrane region" description="Helical" evidence="6">
    <location>
        <begin position="323"/>
        <end position="341"/>
    </location>
</feature>
<evidence type="ECO:0000313" key="7">
    <source>
        <dbReference type="EMBL" id="AGB41291.1"/>
    </source>
</evidence>
<feature type="transmembrane region" description="Helical" evidence="6">
    <location>
        <begin position="165"/>
        <end position="182"/>
    </location>
</feature>
<evidence type="ECO:0000256" key="4">
    <source>
        <dbReference type="ARBA" id="ARBA00022989"/>
    </source>
</evidence>
<evidence type="ECO:0000256" key="5">
    <source>
        <dbReference type="ARBA" id="ARBA00023136"/>
    </source>
</evidence>
<keyword evidence="3 6" id="KW-0812">Transmembrane</keyword>
<protein>
    <submittedName>
        <fullName evidence="7">Membrane protein involved in the export of O-antigen and teichoic acid</fullName>
    </submittedName>
</protein>
<dbReference type="HOGENOM" id="CLU_022017_2_1_9"/>